<comment type="caution">
    <text evidence="2">The sequence shown here is derived from an EMBL/GenBank/DDBJ whole genome shotgun (WGS) entry which is preliminary data.</text>
</comment>
<evidence type="ECO:0000313" key="3">
    <source>
        <dbReference type="Proteomes" id="UP000266723"/>
    </source>
</evidence>
<evidence type="ECO:0000313" key="2">
    <source>
        <dbReference type="EMBL" id="KAF3580858.1"/>
    </source>
</evidence>
<sequence length="203" mass="21563">MSKLLFFPGGRHGFLFPAIGALGAPPSVSVTRHGPSLKFISSLPMFPAFCVSPITSDVCSIGRVWEPSRRVAGSLSREVEIGTETPKVLLESCRIVDLNQVNDSFTLFRDYTKLTGIPQVSVLHSFGGRKKSGTGGEVSGGTSACRPESQGEPGDGPSSEPISGEGPLVRGRVAQWEQSQGPYSILVPGRGLALKKRHLNFGV</sequence>
<evidence type="ECO:0000256" key="1">
    <source>
        <dbReference type="SAM" id="MobiDB-lite"/>
    </source>
</evidence>
<protein>
    <submittedName>
        <fullName evidence="2">Uncharacterized protein</fullName>
    </submittedName>
</protein>
<proteinExistence type="predicted"/>
<feature type="region of interest" description="Disordered" evidence="1">
    <location>
        <begin position="126"/>
        <end position="171"/>
    </location>
</feature>
<dbReference type="EMBL" id="QGKV02000649">
    <property type="protein sequence ID" value="KAF3580858.1"/>
    <property type="molecule type" value="Genomic_DNA"/>
</dbReference>
<name>A0ABQ7DUA3_BRACR</name>
<organism evidence="2 3">
    <name type="scientific">Brassica cretica</name>
    <name type="common">Mustard</name>
    <dbReference type="NCBI Taxonomy" id="69181"/>
    <lineage>
        <taxon>Eukaryota</taxon>
        <taxon>Viridiplantae</taxon>
        <taxon>Streptophyta</taxon>
        <taxon>Embryophyta</taxon>
        <taxon>Tracheophyta</taxon>
        <taxon>Spermatophyta</taxon>
        <taxon>Magnoliopsida</taxon>
        <taxon>eudicotyledons</taxon>
        <taxon>Gunneridae</taxon>
        <taxon>Pentapetalae</taxon>
        <taxon>rosids</taxon>
        <taxon>malvids</taxon>
        <taxon>Brassicales</taxon>
        <taxon>Brassicaceae</taxon>
        <taxon>Brassiceae</taxon>
        <taxon>Brassica</taxon>
    </lineage>
</organism>
<gene>
    <name evidence="2" type="ORF">DY000_02035075</name>
</gene>
<keyword evidence="3" id="KW-1185">Reference proteome</keyword>
<accession>A0ABQ7DUA3</accession>
<dbReference type="Proteomes" id="UP000266723">
    <property type="component" value="Unassembled WGS sequence"/>
</dbReference>
<reference evidence="2 3" key="1">
    <citation type="journal article" date="2020" name="BMC Genomics">
        <title>Intraspecific diversification of the crop wild relative Brassica cretica Lam. using demographic model selection.</title>
        <authorList>
            <person name="Kioukis A."/>
            <person name="Michalopoulou V.A."/>
            <person name="Briers L."/>
            <person name="Pirintsos S."/>
            <person name="Studholme D.J."/>
            <person name="Pavlidis P."/>
            <person name="Sarris P.F."/>
        </authorList>
    </citation>
    <scope>NUCLEOTIDE SEQUENCE [LARGE SCALE GENOMIC DNA]</scope>
    <source>
        <strain evidence="3">cv. PFS-1207/04</strain>
    </source>
</reference>